<feature type="compositionally biased region" description="Polar residues" evidence="1">
    <location>
        <begin position="103"/>
        <end position="118"/>
    </location>
</feature>
<proteinExistence type="predicted"/>
<name>A0AAU9FHW2_DROMD</name>
<dbReference type="AlphaFoldDB" id="A0AAU9FHW2"/>
<feature type="transmembrane region" description="Helical" evidence="2">
    <location>
        <begin position="12"/>
        <end position="33"/>
    </location>
</feature>
<evidence type="ECO:0000313" key="3">
    <source>
        <dbReference type="EMBL" id="BFF95338.1"/>
    </source>
</evidence>
<reference evidence="3 4" key="1">
    <citation type="submission" date="2024-02" db="EMBL/GenBank/DDBJ databases">
        <title>A chromosome-level genome assembly of Drosophila madeirensis, a fruit fly species endemic to Madeira island.</title>
        <authorList>
            <person name="Tomihara K."/>
            <person name="Llopart A."/>
            <person name="Yamamoto D."/>
        </authorList>
    </citation>
    <scope>NUCLEOTIDE SEQUENCE [LARGE SCALE GENOMIC DNA]</scope>
    <source>
        <strain evidence="3 4">RF1</strain>
    </source>
</reference>
<evidence type="ECO:0000256" key="1">
    <source>
        <dbReference type="SAM" id="MobiDB-lite"/>
    </source>
</evidence>
<sequence>MISTTNVIHKSIGVVGALALLVIVTNSTALVIMNSSDGLAEMVASVGRFIDRFRPVAGVPVVLDCEHMGPMCPIIRRIGRGLYRAGEIAADAANTWAEPPPNASANIVSGNSVTTPRAETSKRKASSANQENPNNKRKSTKQAAHTGEHFRLQ</sequence>
<feature type="region of interest" description="Disordered" evidence="1">
    <location>
        <begin position="94"/>
        <end position="153"/>
    </location>
</feature>
<dbReference type="EMBL" id="AP029264">
    <property type="protein sequence ID" value="BFF95338.1"/>
    <property type="molecule type" value="Genomic_DNA"/>
</dbReference>
<keyword evidence="2" id="KW-0472">Membrane</keyword>
<keyword evidence="4" id="KW-1185">Reference proteome</keyword>
<gene>
    <name evidence="3" type="ORF">DMAD_12759</name>
</gene>
<evidence type="ECO:0000313" key="4">
    <source>
        <dbReference type="Proteomes" id="UP001500889"/>
    </source>
</evidence>
<dbReference type="Proteomes" id="UP001500889">
    <property type="component" value="Chromosome U"/>
</dbReference>
<organism evidence="3 4">
    <name type="scientific">Drosophila madeirensis</name>
    <name type="common">Fruit fly</name>
    <dbReference type="NCBI Taxonomy" id="30013"/>
    <lineage>
        <taxon>Eukaryota</taxon>
        <taxon>Metazoa</taxon>
        <taxon>Ecdysozoa</taxon>
        <taxon>Arthropoda</taxon>
        <taxon>Hexapoda</taxon>
        <taxon>Insecta</taxon>
        <taxon>Pterygota</taxon>
        <taxon>Neoptera</taxon>
        <taxon>Endopterygota</taxon>
        <taxon>Diptera</taxon>
        <taxon>Brachycera</taxon>
        <taxon>Muscomorpha</taxon>
        <taxon>Ephydroidea</taxon>
        <taxon>Drosophilidae</taxon>
        <taxon>Drosophila</taxon>
        <taxon>Sophophora</taxon>
    </lineage>
</organism>
<evidence type="ECO:0000256" key="2">
    <source>
        <dbReference type="SAM" id="Phobius"/>
    </source>
</evidence>
<protein>
    <submittedName>
        <fullName evidence="3">Uncharacterized protein</fullName>
    </submittedName>
</protein>
<accession>A0AAU9FHW2</accession>
<keyword evidence="2" id="KW-0812">Transmembrane</keyword>
<keyword evidence="2" id="KW-1133">Transmembrane helix</keyword>